<evidence type="ECO:0000256" key="1">
    <source>
        <dbReference type="ARBA" id="ARBA00010171"/>
    </source>
</evidence>
<dbReference type="InterPro" id="IPR027417">
    <property type="entry name" value="P-loop_NTPase"/>
</dbReference>
<dbReference type="GO" id="GO:0030915">
    <property type="term" value="C:Smc5-Smc6 complex"/>
    <property type="evidence" value="ECO:0007669"/>
    <property type="project" value="TreeGrafter"/>
</dbReference>
<dbReference type="PANTHER" id="PTHR45916">
    <property type="entry name" value="STRUCTURAL MAINTENANCE OF CHROMOSOMES PROTEIN 5"/>
    <property type="match status" value="1"/>
</dbReference>
<sequence>MSSRSSMPHSENQSQNSETDESDNHASSPPSSSKRSRQNPTNQNESSEDESAESDGSSDQEDGAPTSAQTSTHKRARLNPPSDDESEEESQDGEAEEGNESEDSMPPPPRQPLRAHPGMGPDGYKPGAIVRIKVVNFVTYTEAEFFPGPKLNMVIGPNGTGKSTLVCAICLGLGWGPQHLGRAKDLGEFVKHGSSEASIEIELARRPGTSENPVISRTIKRDGNKSSFTLNGHPAPKQAVLKLAQGFAIQVDNLCQFLPQDKVAEFAALTPIELLHSTERAAAGEDMVNQHDALKKLRAEQKDIEMNNRGDKELLSNLENRQEMQRGDVERMRQRAEVQQKIENLEFLRPTIECKEYYKGFYELKARKIACEQEQEELEQRLAPALAAVTAKESYLNQVTAVKNQRETQVQQLSDIARTQGNIVENLDASNKELNGEIEALKKSNQKTKDDAYAETQKYKRLKRQQEEEPVEFDPDYYNEQLKQKRLEAREIEERAKEIGQLKTPLAERKRELQDQVEREERQLAQLDSELGRQENKLQNLSPDTLKAYRWVLQNQDKFEKEVFGPPIVTCSINNPRYADIIESLFQKNDFTSFTTQSRNDFRTLQRALDRDLKLSDITIKTCSAPLESMTATLRSEELQRLGFDGWAKDFLHGPDPVIAMLCSENNLHRTPVGLNEVSNQSYDELVAGNLVSWVAGKQSYRCTRRREYGPGAVSTRVIPVKPARFWTSQPVDASVKQRHRDNIRDAKAEEEHIDEQMNEQRTELGDLGSRRKELHNEMDAIEAEKAEKQTAHTHYRAIPEKLATILAKKTTFERMFNTTRERVTEIRGRQDEVVIKKAEAAIAYADAVEDLREAFEELISVEVKCLEARSDLQLLNNRNSEYRNMKAEKSREVSLLQAEFAESLSKGRAMKRAANRIMNQVNERPGCAELVQSISENENYGMDQFNAEIDSSKAQLAFTEGGSANTIKEYEERGLRIEKLRDKLAAFQEQLDELQGGIDEVRAIWEPRLDALISKISDAFADSFQRIGCAGQVSLDKVEAESGPNGERGGSEFDQWSIQIHVKFREHESLSLLDSHRQSGGERAVSTIFYLMALQSLSASPFRVVDEINQGMDPRNERMVHGRLVDIACASTEEETDDEGNPVGGSGGGQYFLITPKLLTGLSYKPGMRVLTIWSGEHIPKEHKLNVGRAIRLKREFNAENANLGSSPQVGVYA</sequence>
<evidence type="ECO:0000256" key="3">
    <source>
        <dbReference type="ARBA" id="ARBA00023054"/>
    </source>
</evidence>
<evidence type="ECO:0000256" key="2">
    <source>
        <dbReference type="ARBA" id="ARBA00018687"/>
    </source>
</evidence>
<feature type="coiled-coil region" evidence="4">
    <location>
        <begin position="737"/>
        <end position="792"/>
    </location>
</feature>
<accession>A0A9W9KD69</accession>
<feature type="domain" description="RecF/RecN/SMC N-terminal" evidence="6">
    <location>
        <begin position="129"/>
        <end position="1123"/>
    </location>
</feature>
<evidence type="ECO:0000313" key="8">
    <source>
        <dbReference type="Proteomes" id="UP001149165"/>
    </source>
</evidence>
<comment type="caution">
    <text evidence="7">The sequence shown here is derived from an EMBL/GenBank/DDBJ whole genome shotgun (WGS) entry which is preliminary data.</text>
</comment>
<reference evidence="7" key="2">
    <citation type="journal article" date="2023" name="IMA Fungus">
        <title>Comparative genomic study of the Penicillium genus elucidates a diverse pangenome and 15 lateral gene transfer events.</title>
        <authorList>
            <person name="Petersen C."/>
            <person name="Sorensen T."/>
            <person name="Nielsen M.R."/>
            <person name="Sondergaard T.E."/>
            <person name="Sorensen J.L."/>
            <person name="Fitzpatrick D.A."/>
            <person name="Frisvad J.C."/>
            <person name="Nielsen K.L."/>
        </authorList>
    </citation>
    <scope>NUCLEOTIDE SEQUENCE</scope>
    <source>
        <strain evidence="7">IBT 30069</strain>
    </source>
</reference>
<feature type="compositionally biased region" description="Acidic residues" evidence="5">
    <location>
        <begin position="46"/>
        <end position="62"/>
    </location>
</feature>
<feature type="coiled-coil region" evidence="4">
    <location>
        <begin position="424"/>
        <end position="537"/>
    </location>
</feature>
<dbReference type="Pfam" id="PF02463">
    <property type="entry name" value="SMC_N"/>
    <property type="match status" value="1"/>
</dbReference>
<gene>
    <name evidence="7" type="ORF">N7456_006734</name>
</gene>
<feature type="compositionally biased region" description="Polar residues" evidence="5">
    <location>
        <begin position="1"/>
        <end position="17"/>
    </location>
</feature>
<evidence type="ECO:0000256" key="5">
    <source>
        <dbReference type="SAM" id="MobiDB-lite"/>
    </source>
</evidence>
<evidence type="ECO:0000259" key="6">
    <source>
        <dbReference type="Pfam" id="PF02463"/>
    </source>
</evidence>
<dbReference type="Gene3D" id="3.40.50.300">
    <property type="entry name" value="P-loop containing nucleotide triphosphate hydrolases"/>
    <property type="match status" value="2"/>
</dbReference>
<dbReference type="OrthoDB" id="10254973at2759"/>
<feature type="coiled-coil region" evidence="4">
    <location>
        <begin position="873"/>
        <end position="900"/>
    </location>
</feature>
<dbReference type="EMBL" id="JAPQKH010000004">
    <property type="protein sequence ID" value="KAJ5100682.1"/>
    <property type="molecule type" value="Genomic_DNA"/>
</dbReference>
<feature type="coiled-coil region" evidence="4">
    <location>
        <begin position="971"/>
        <end position="1005"/>
    </location>
</feature>
<evidence type="ECO:0000313" key="7">
    <source>
        <dbReference type="EMBL" id="KAJ5100682.1"/>
    </source>
</evidence>
<feature type="region of interest" description="Disordered" evidence="5">
    <location>
        <begin position="1"/>
        <end position="122"/>
    </location>
</feature>
<keyword evidence="8" id="KW-1185">Reference proteome</keyword>
<reference evidence="7" key="1">
    <citation type="submission" date="2022-11" db="EMBL/GenBank/DDBJ databases">
        <authorList>
            <person name="Petersen C."/>
        </authorList>
    </citation>
    <scope>NUCLEOTIDE SEQUENCE</scope>
    <source>
        <strain evidence="7">IBT 30069</strain>
    </source>
</reference>
<dbReference type="GO" id="GO:0003697">
    <property type="term" value="F:single-stranded DNA binding"/>
    <property type="evidence" value="ECO:0007669"/>
    <property type="project" value="TreeGrafter"/>
</dbReference>
<dbReference type="Proteomes" id="UP001149165">
    <property type="component" value="Unassembled WGS sequence"/>
</dbReference>
<protein>
    <recommendedName>
        <fullName evidence="2">Structural maintenance of chromosomes protein 5</fullName>
    </recommendedName>
</protein>
<name>A0A9W9KD69_9EURO</name>
<evidence type="ECO:0000256" key="4">
    <source>
        <dbReference type="SAM" id="Coils"/>
    </source>
</evidence>
<dbReference type="SUPFAM" id="SSF52540">
    <property type="entry name" value="P-loop containing nucleoside triphosphate hydrolases"/>
    <property type="match status" value="1"/>
</dbReference>
<organism evidence="7 8">
    <name type="scientific">Penicillium angulare</name>
    <dbReference type="NCBI Taxonomy" id="116970"/>
    <lineage>
        <taxon>Eukaryota</taxon>
        <taxon>Fungi</taxon>
        <taxon>Dikarya</taxon>
        <taxon>Ascomycota</taxon>
        <taxon>Pezizomycotina</taxon>
        <taxon>Eurotiomycetes</taxon>
        <taxon>Eurotiomycetidae</taxon>
        <taxon>Eurotiales</taxon>
        <taxon>Aspergillaceae</taxon>
        <taxon>Penicillium</taxon>
    </lineage>
</organism>
<comment type="similarity">
    <text evidence="1">Belongs to the SMC family. SMC5 subfamily.</text>
</comment>
<dbReference type="InterPro" id="IPR003395">
    <property type="entry name" value="RecF/RecN/SMC_N"/>
</dbReference>
<proteinExistence type="inferred from homology"/>
<feature type="compositionally biased region" description="Acidic residues" evidence="5">
    <location>
        <begin position="82"/>
        <end position="103"/>
    </location>
</feature>
<dbReference type="GO" id="GO:0000724">
    <property type="term" value="P:double-strand break repair via homologous recombination"/>
    <property type="evidence" value="ECO:0007669"/>
    <property type="project" value="TreeGrafter"/>
</dbReference>
<keyword evidence="3 4" id="KW-0175">Coiled coil</keyword>
<dbReference type="GO" id="GO:0005634">
    <property type="term" value="C:nucleus"/>
    <property type="evidence" value="ECO:0007669"/>
    <property type="project" value="TreeGrafter"/>
</dbReference>
<dbReference type="PANTHER" id="PTHR45916:SF1">
    <property type="entry name" value="STRUCTURAL MAINTENANCE OF CHROMOSOMES PROTEIN 5"/>
    <property type="match status" value="1"/>
</dbReference>
<dbReference type="AlphaFoldDB" id="A0A9W9KD69"/>